<organism evidence="3 4">
    <name type="scientific">Sphagnurus paluster</name>
    <dbReference type="NCBI Taxonomy" id="117069"/>
    <lineage>
        <taxon>Eukaryota</taxon>
        <taxon>Fungi</taxon>
        <taxon>Dikarya</taxon>
        <taxon>Basidiomycota</taxon>
        <taxon>Agaricomycotina</taxon>
        <taxon>Agaricomycetes</taxon>
        <taxon>Agaricomycetidae</taxon>
        <taxon>Agaricales</taxon>
        <taxon>Tricholomatineae</taxon>
        <taxon>Lyophyllaceae</taxon>
        <taxon>Sphagnurus</taxon>
    </lineage>
</organism>
<dbReference type="Proteomes" id="UP000717328">
    <property type="component" value="Unassembled WGS sequence"/>
</dbReference>
<comment type="caution">
    <text evidence="3">The sequence shown here is derived from an EMBL/GenBank/DDBJ whole genome shotgun (WGS) entry which is preliminary data.</text>
</comment>
<dbReference type="GO" id="GO:0006338">
    <property type="term" value="P:chromatin remodeling"/>
    <property type="evidence" value="ECO:0007669"/>
    <property type="project" value="UniProtKB-ARBA"/>
</dbReference>
<dbReference type="PROSITE" id="PS50013">
    <property type="entry name" value="CHROMO_2"/>
    <property type="match status" value="1"/>
</dbReference>
<dbReference type="Pfam" id="PF00385">
    <property type="entry name" value="Chromo"/>
    <property type="match status" value="1"/>
</dbReference>
<sequence length="340" mass="38483">FTRPAAVVTEDGTEENMIDKIVDARRRSRGVQYLVHWVGYDRDHDKWLSGKMVEDTVALNIWEAENVNKLIYEPASEARHSTRRPSIFLDKMKTKFPWYKHVHMLLCGNPVYDPSVLANSVTPLDTSMLTDKLSAPCHHSPDWDETALDRNLHSFDDDNDLEAQRSSPPPEPDPLANPMPPTLPAPDLPPATPPKAVEPEAPKSLKHKNAFDHVKELTEIQCSLHVDAERVKADRKRQQAVIYQETCLAVEKVKAENLERQRQHELDPLDRQITLAQLRGNQQALLAGPSRQLDSSFYNLRPSHSAPEFPYSSNSSTSFDFNTSASDLAFDSDYYGFASK</sequence>
<feature type="non-terminal residue" evidence="3">
    <location>
        <position position="340"/>
    </location>
</feature>
<dbReference type="InterPro" id="IPR000953">
    <property type="entry name" value="Chromo/chromo_shadow_dom"/>
</dbReference>
<feature type="domain" description="Chromo" evidence="2">
    <location>
        <begin position="16"/>
        <end position="47"/>
    </location>
</feature>
<dbReference type="AlphaFoldDB" id="A0A9P7GMC1"/>
<dbReference type="SMART" id="SM00298">
    <property type="entry name" value="CHROMO"/>
    <property type="match status" value="1"/>
</dbReference>
<feature type="compositionally biased region" description="Pro residues" evidence="1">
    <location>
        <begin position="167"/>
        <end position="193"/>
    </location>
</feature>
<feature type="region of interest" description="Disordered" evidence="1">
    <location>
        <begin position="153"/>
        <end position="200"/>
    </location>
</feature>
<keyword evidence="4" id="KW-1185">Reference proteome</keyword>
<dbReference type="SUPFAM" id="SSF54160">
    <property type="entry name" value="Chromo domain-like"/>
    <property type="match status" value="1"/>
</dbReference>
<reference evidence="3" key="2">
    <citation type="submission" date="2021-10" db="EMBL/GenBank/DDBJ databases">
        <title>Phylogenomics reveals ancestral predisposition of the termite-cultivated fungus Termitomyces towards a domesticated lifestyle.</title>
        <authorList>
            <person name="Auxier B."/>
            <person name="Grum-Grzhimaylo A."/>
            <person name="Cardenas M.E."/>
            <person name="Lodge J.D."/>
            <person name="Laessoe T."/>
            <person name="Pedersen O."/>
            <person name="Smith M.E."/>
            <person name="Kuyper T.W."/>
            <person name="Franco-Molano E.A."/>
            <person name="Baroni T.J."/>
            <person name="Aanen D.K."/>
        </authorList>
    </citation>
    <scope>NUCLEOTIDE SEQUENCE</scope>
    <source>
        <strain evidence="3">D49</strain>
    </source>
</reference>
<accession>A0A9P7GMC1</accession>
<evidence type="ECO:0000256" key="1">
    <source>
        <dbReference type="SAM" id="MobiDB-lite"/>
    </source>
</evidence>
<dbReference type="InterPro" id="IPR016197">
    <property type="entry name" value="Chromo-like_dom_sf"/>
</dbReference>
<gene>
    <name evidence="3" type="ORF">H0H81_003001</name>
</gene>
<dbReference type="Gene3D" id="2.40.50.40">
    <property type="match status" value="1"/>
</dbReference>
<dbReference type="EMBL" id="JABCKI010000858">
    <property type="protein sequence ID" value="KAG5649582.1"/>
    <property type="molecule type" value="Genomic_DNA"/>
</dbReference>
<evidence type="ECO:0000313" key="4">
    <source>
        <dbReference type="Proteomes" id="UP000717328"/>
    </source>
</evidence>
<evidence type="ECO:0000313" key="3">
    <source>
        <dbReference type="EMBL" id="KAG5649582.1"/>
    </source>
</evidence>
<dbReference type="OrthoDB" id="3268967at2759"/>
<name>A0A9P7GMC1_9AGAR</name>
<proteinExistence type="predicted"/>
<protein>
    <recommendedName>
        <fullName evidence="2">Chromo domain-containing protein</fullName>
    </recommendedName>
</protein>
<evidence type="ECO:0000259" key="2">
    <source>
        <dbReference type="PROSITE" id="PS50013"/>
    </source>
</evidence>
<dbReference type="InterPro" id="IPR023780">
    <property type="entry name" value="Chromo_domain"/>
</dbReference>
<reference evidence="3" key="1">
    <citation type="submission" date="2021-02" db="EMBL/GenBank/DDBJ databases">
        <authorList>
            <person name="Nieuwenhuis M."/>
            <person name="Van De Peppel L.J.J."/>
        </authorList>
    </citation>
    <scope>NUCLEOTIDE SEQUENCE</scope>
    <source>
        <strain evidence="3">D49</strain>
    </source>
</reference>